<protein>
    <submittedName>
        <fullName evidence="1">Uncharacterized protein</fullName>
    </submittedName>
</protein>
<evidence type="ECO:0000313" key="2">
    <source>
        <dbReference type="Proteomes" id="UP000270757"/>
    </source>
</evidence>
<name>A0A3A5L7E6_9GAMM</name>
<dbReference type="RefSeq" id="WP_115300739.1">
    <property type="nucleotide sequence ID" value="NZ_CAAAIR010000011.1"/>
</dbReference>
<gene>
    <name evidence="1" type="ORF">D6J04_10710</name>
</gene>
<accession>A0A3A5L7E6</accession>
<dbReference type="AlphaFoldDB" id="A0A3A5L7E6"/>
<organism evidence="1 2">
    <name type="scientific">Legionella taurinensis</name>
    <dbReference type="NCBI Taxonomy" id="70611"/>
    <lineage>
        <taxon>Bacteria</taxon>
        <taxon>Pseudomonadati</taxon>
        <taxon>Pseudomonadota</taxon>
        <taxon>Gammaproteobacteria</taxon>
        <taxon>Legionellales</taxon>
        <taxon>Legionellaceae</taxon>
        <taxon>Legionella</taxon>
    </lineage>
</organism>
<dbReference type="EMBL" id="QZWB01000011">
    <property type="protein sequence ID" value="RJT45588.1"/>
    <property type="molecule type" value="Genomic_DNA"/>
</dbReference>
<reference evidence="1 2" key="1">
    <citation type="submission" date="2018-09" db="EMBL/GenBank/DDBJ databases">
        <title>Draft genome sequences of Legionella taurinensis isolated from water samples.</title>
        <authorList>
            <person name="Chakeri A."/>
            <person name="Allerberger F."/>
            <person name="Kundi M."/>
            <person name="Ruppitsch W."/>
            <person name="Schmid D."/>
        </authorList>
    </citation>
    <scope>NUCLEOTIDE SEQUENCE [LARGE SCALE GENOMIC DNA]</scope>
    <source>
        <strain evidence="1 2">4570-18-6</strain>
    </source>
</reference>
<dbReference type="GeneID" id="48947447"/>
<dbReference type="Proteomes" id="UP000270757">
    <property type="component" value="Unassembled WGS sequence"/>
</dbReference>
<sequence length="349" mass="40031">MTKKVAFVDIDGCILHGNRLNQALVEQLREYDEVILFTQRSVYLQMAQIPRKYQLSGVEEGDLVNTPDVVDELGKVLGKRIRVSTSIDPYYKNGKPMQYFDDVLKGFEDELKKAAGSVKQGEEFKLPAPLVEQYNEEITLVWDGVEKTDSMKKEDPASFYPQGKVAQFDHLRRELFGMLETDDLEITYFDDSLHNLYEVAQETKDNKNPPQCMVVQEAYIGTLNQWQVDYPNTKSVNEQIKSELQETSLAKLCNYVVLREGERRLSHSEYNGSWARLFAWDSRAATVKISAAKKAIKILQGCDDAKNVLNDNELAALQQGRLKDRIGDDLQFVKEFCKRHNDHKVVIIH</sequence>
<evidence type="ECO:0000313" key="1">
    <source>
        <dbReference type="EMBL" id="RJT45588.1"/>
    </source>
</evidence>
<comment type="caution">
    <text evidence="1">The sequence shown here is derived from an EMBL/GenBank/DDBJ whole genome shotgun (WGS) entry which is preliminary data.</text>
</comment>
<proteinExistence type="predicted"/>